<sequence>MGIAKKFSLAAAAAATALTASLAVQAAEEQFISIGTGGVTGVYYPVGGHICGMINRDRANHGIRCSAESTGGSVANINTIRAGEMEFGIAQSDTQAAAYDGTGMFEGNAYKGLRSVFSLHAEPIQILVRGDANIKTLDDLVGKRVNIANPGSGSRVNADLIMAEKGWDKSTFRITAELRNSEQAQALCDGKFDATFWSAGLPNASTQEATSTCDVKVLPIDGQFAADFLKKYPAYSEVTVPGGMFMGNDNDIVTLGPLGTLVSSDKVSDDVVYELTKAVFSNFNRFRRLHPALNNLDAEAMATNSLVAPMHPGAERYYREREWIK</sequence>
<evidence type="ECO:0000313" key="2">
    <source>
        <dbReference type="EMBL" id="CAH0991697.1"/>
    </source>
</evidence>
<dbReference type="Pfam" id="PF16868">
    <property type="entry name" value="NMT1_3"/>
    <property type="match status" value="1"/>
</dbReference>
<reference evidence="2" key="1">
    <citation type="submission" date="2021-12" db="EMBL/GenBank/DDBJ databases">
        <authorList>
            <person name="Rodrigo-Torres L."/>
            <person name="Arahal R. D."/>
            <person name="Lucena T."/>
        </authorList>
    </citation>
    <scope>NUCLEOTIDE SEQUENCE</scope>
    <source>
        <strain evidence="2">CECT 8267</strain>
    </source>
</reference>
<dbReference type="SUPFAM" id="SSF53850">
    <property type="entry name" value="Periplasmic binding protein-like II"/>
    <property type="match status" value="1"/>
</dbReference>
<feature type="signal peptide" evidence="1">
    <location>
        <begin position="1"/>
        <end position="26"/>
    </location>
</feature>
<name>A0ABM9AF94_9GAMM</name>
<dbReference type="InterPro" id="IPR011852">
    <property type="entry name" value="TRAP_TAXI"/>
</dbReference>
<proteinExistence type="predicted"/>
<dbReference type="NCBIfam" id="TIGR02122">
    <property type="entry name" value="TRAP_TAXI"/>
    <property type="match status" value="1"/>
</dbReference>
<accession>A0ABM9AF94</accession>
<dbReference type="CDD" id="cd13568">
    <property type="entry name" value="PBP2_TAXI_TRAP_like_3"/>
    <property type="match status" value="1"/>
</dbReference>
<keyword evidence="3" id="KW-1185">Reference proteome</keyword>
<comment type="caution">
    <text evidence="2">The sequence shown here is derived from an EMBL/GenBank/DDBJ whole genome shotgun (WGS) entry which is preliminary data.</text>
</comment>
<evidence type="ECO:0000256" key="1">
    <source>
        <dbReference type="SAM" id="SignalP"/>
    </source>
</evidence>
<organism evidence="2 3">
    <name type="scientific">Sinobacterium norvegicum</name>
    <dbReference type="NCBI Taxonomy" id="1641715"/>
    <lineage>
        <taxon>Bacteria</taxon>
        <taxon>Pseudomonadati</taxon>
        <taxon>Pseudomonadota</taxon>
        <taxon>Gammaproteobacteria</taxon>
        <taxon>Cellvibrionales</taxon>
        <taxon>Spongiibacteraceae</taxon>
        <taxon>Sinobacterium</taxon>
    </lineage>
</organism>
<dbReference type="RefSeq" id="WP_237444398.1">
    <property type="nucleotide sequence ID" value="NZ_CAKLPX010000002.1"/>
</dbReference>
<evidence type="ECO:0008006" key="4">
    <source>
        <dbReference type="Google" id="ProtNLM"/>
    </source>
</evidence>
<dbReference type="Gene3D" id="3.40.190.10">
    <property type="entry name" value="Periplasmic binding protein-like II"/>
    <property type="match status" value="2"/>
</dbReference>
<dbReference type="PANTHER" id="PTHR42941:SF1">
    <property type="entry name" value="SLL1037 PROTEIN"/>
    <property type="match status" value="1"/>
</dbReference>
<protein>
    <recommendedName>
        <fullName evidence="4">C4-dicarboxylate ABC transporter substrate-binding protein</fullName>
    </recommendedName>
</protein>
<evidence type="ECO:0000313" key="3">
    <source>
        <dbReference type="Proteomes" id="UP000838100"/>
    </source>
</evidence>
<keyword evidence="1" id="KW-0732">Signal</keyword>
<feature type="chain" id="PRO_5045389956" description="C4-dicarboxylate ABC transporter substrate-binding protein" evidence="1">
    <location>
        <begin position="27"/>
        <end position="325"/>
    </location>
</feature>
<dbReference type="PANTHER" id="PTHR42941">
    <property type="entry name" value="SLL1037 PROTEIN"/>
    <property type="match status" value="1"/>
</dbReference>
<dbReference type="Proteomes" id="UP000838100">
    <property type="component" value="Unassembled WGS sequence"/>
</dbReference>
<gene>
    <name evidence="2" type="ORF">SIN8267_01811</name>
</gene>
<dbReference type="EMBL" id="CAKLPX010000002">
    <property type="protein sequence ID" value="CAH0991697.1"/>
    <property type="molecule type" value="Genomic_DNA"/>
</dbReference>